<proteinExistence type="predicted"/>
<name>A0A382QA73_9ZZZZ</name>
<accession>A0A382QA73</accession>
<gene>
    <name evidence="1" type="ORF">METZ01_LOCUS334714</name>
</gene>
<feature type="non-terminal residue" evidence="1">
    <location>
        <position position="1"/>
    </location>
</feature>
<dbReference type="AlphaFoldDB" id="A0A382QA73"/>
<evidence type="ECO:0000313" key="1">
    <source>
        <dbReference type="EMBL" id="SVC81860.1"/>
    </source>
</evidence>
<reference evidence="1" key="1">
    <citation type="submission" date="2018-05" db="EMBL/GenBank/DDBJ databases">
        <authorList>
            <person name="Lanie J.A."/>
            <person name="Ng W.-L."/>
            <person name="Kazmierczak K.M."/>
            <person name="Andrzejewski T.M."/>
            <person name="Davidsen T.M."/>
            <person name="Wayne K.J."/>
            <person name="Tettelin H."/>
            <person name="Glass J.I."/>
            <person name="Rusch D."/>
            <person name="Podicherti R."/>
            <person name="Tsui H.-C.T."/>
            <person name="Winkler M.E."/>
        </authorList>
    </citation>
    <scope>NUCLEOTIDE SEQUENCE</scope>
</reference>
<sequence>EVKALGASSGSIRLCCGRTFLSSGFLKEAREEALKVIGRFNEFVEKGVPLIGLEPSCVFTIRNDYPALVPGPDSEALASHVKLIDEFLFQEHQQGKLKLPLQKLAHPKIWVHGHCHQKAADATGSTLGILNCIPEVEVEMISSSCCGMAGSFGYESENYEISIKMAELSLLPKIRSLAQEEQVVACGTSCRQQIHHGCGRQAVHSVQLLRQALKGSSNQSLS</sequence>
<protein>
    <recommendedName>
        <fullName evidence="2">Cysteine-rich domain-containing protein</fullName>
    </recommendedName>
</protein>
<dbReference type="EMBL" id="UINC01112721">
    <property type="protein sequence ID" value="SVC81860.1"/>
    <property type="molecule type" value="Genomic_DNA"/>
</dbReference>
<evidence type="ECO:0008006" key="2">
    <source>
        <dbReference type="Google" id="ProtNLM"/>
    </source>
</evidence>
<dbReference type="PANTHER" id="PTHR32479">
    <property type="entry name" value="GLYCOLATE OXIDASE IRON-SULFUR SUBUNIT"/>
    <property type="match status" value="1"/>
</dbReference>
<dbReference type="PANTHER" id="PTHR32479:SF19">
    <property type="entry name" value="ANAEROBIC GLYCEROL-3-PHOSPHATE DEHYDROGENASE SUBUNIT C"/>
    <property type="match status" value="1"/>
</dbReference>
<organism evidence="1">
    <name type="scientific">marine metagenome</name>
    <dbReference type="NCBI Taxonomy" id="408172"/>
    <lineage>
        <taxon>unclassified sequences</taxon>
        <taxon>metagenomes</taxon>
        <taxon>ecological metagenomes</taxon>
    </lineage>
</organism>